<dbReference type="Proteomes" id="UP000321567">
    <property type="component" value="Unassembled WGS sequence"/>
</dbReference>
<dbReference type="OrthoDB" id="13869at2"/>
<organism evidence="1 2">
    <name type="scientific">Pararhodospirillum oryzae</name>
    <dbReference type="NCBI Taxonomy" id="478448"/>
    <lineage>
        <taxon>Bacteria</taxon>
        <taxon>Pseudomonadati</taxon>
        <taxon>Pseudomonadota</taxon>
        <taxon>Alphaproteobacteria</taxon>
        <taxon>Rhodospirillales</taxon>
        <taxon>Rhodospirillaceae</taxon>
        <taxon>Pararhodospirillum</taxon>
    </lineage>
</organism>
<dbReference type="RefSeq" id="WP_147164091.1">
    <property type="nucleotide sequence ID" value="NZ_BJZO01000060.1"/>
</dbReference>
<dbReference type="EMBL" id="BJZO01000060">
    <property type="protein sequence ID" value="GEO82079.1"/>
    <property type="molecule type" value="Genomic_DNA"/>
</dbReference>
<accession>A0A512H9E4</accession>
<sequence>MEQGRQTSGKARVIVVGNQKGGSGKSTVAMHLIVGLARSGKTVGSVDLDAGQATLTRYLENRLAFAEKRGMELPSPEHVPLAPGHNPEADQRRLEHVMLAFHEQVDVVVIDTPGTDTALARCAHSLADILITPLNDSFVDLDVLARVDGDTMAVLGPSPYAAAVWEAKQLRARRDGGAIRWIVLRNRLSHLDARNKREMEEALSDLSRRIGFTVIPGLGERVIYRELFLNGLTLLDLKDQGTGIDMKMSHVAARQELRGLLSAVGVE</sequence>
<dbReference type="CDD" id="cd02042">
    <property type="entry name" value="ParAB_family"/>
    <property type="match status" value="1"/>
</dbReference>
<dbReference type="PANTHER" id="PTHR13696">
    <property type="entry name" value="P-LOOP CONTAINING NUCLEOSIDE TRIPHOSPHATE HYDROLASE"/>
    <property type="match status" value="1"/>
</dbReference>
<evidence type="ECO:0000313" key="1">
    <source>
        <dbReference type="EMBL" id="GEO82079.1"/>
    </source>
</evidence>
<name>A0A512H9E4_9PROT</name>
<reference evidence="1 2" key="1">
    <citation type="submission" date="2019-07" db="EMBL/GenBank/DDBJ databases">
        <title>Whole genome shotgun sequence of Rhodospirillum oryzae NBRC 107573.</title>
        <authorList>
            <person name="Hosoyama A."/>
            <person name="Uohara A."/>
            <person name="Ohji S."/>
            <person name="Ichikawa N."/>
        </authorList>
    </citation>
    <scope>NUCLEOTIDE SEQUENCE [LARGE SCALE GENOMIC DNA]</scope>
    <source>
        <strain evidence="1 2">NBRC 107573</strain>
    </source>
</reference>
<protein>
    <submittedName>
        <fullName evidence="1">ATPase</fullName>
    </submittedName>
</protein>
<dbReference type="Gene3D" id="3.40.50.300">
    <property type="entry name" value="P-loop containing nucleotide triphosphate hydrolases"/>
    <property type="match status" value="1"/>
</dbReference>
<dbReference type="SUPFAM" id="SSF52540">
    <property type="entry name" value="P-loop containing nucleoside triphosphate hydrolases"/>
    <property type="match status" value="1"/>
</dbReference>
<gene>
    <name evidence="1" type="ORF">ROR02_22100</name>
</gene>
<evidence type="ECO:0000313" key="2">
    <source>
        <dbReference type="Proteomes" id="UP000321567"/>
    </source>
</evidence>
<dbReference type="AlphaFoldDB" id="A0A512H9E4"/>
<keyword evidence="2" id="KW-1185">Reference proteome</keyword>
<comment type="caution">
    <text evidence="1">The sequence shown here is derived from an EMBL/GenBank/DDBJ whole genome shotgun (WGS) entry which is preliminary data.</text>
</comment>
<dbReference type="InterPro" id="IPR027417">
    <property type="entry name" value="P-loop_NTPase"/>
</dbReference>
<dbReference type="PANTHER" id="PTHR13696:SF96">
    <property type="entry name" value="COBQ_COBB_MIND_PARA NUCLEOTIDE BINDING DOMAIN-CONTAINING PROTEIN"/>
    <property type="match status" value="1"/>
</dbReference>
<dbReference type="Pfam" id="PF09140">
    <property type="entry name" value="MipZ"/>
    <property type="match status" value="1"/>
</dbReference>
<proteinExistence type="predicted"/>
<dbReference type="InterPro" id="IPR015223">
    <property type="entry name" value="MipZ"/>
</dbReference>
<dbReference type="InterPro" id="IPR050678">
    <property type="entry name" value="DNA_Partitioning_ATPase"/>
</dbReference>